<comment type="similarity">
    <text evidence="7">Belongs to the SOSEKI family.</text>
</comment>
<comment type="caution">
    <text evidence="10">The sequence shown here is derived from an EMBL/GenBank/DDBJ whole genome shotgun (WGS) entry which is preliminary data.</text>
</comment>
<keyword evidence="5" id="KW-0472">Membrane</keyword>
<evidence type="ECO:0000256" key="2">
    <source>
        <dbReference type="ARBA" id="ARBA00022473"/>
    </source>
</evidence>
<keyword evidence="3" id="KW-1003">Cell membrane</keyword>
<evidence type="ECO:0000256" key="7">
    <source>
        <dbReference type="ARBA" id="ARBA00024211"/>
    </source>
</evidence>
<dbReference type="GO" id="GO:0051301">
    <property type="term" value="P:cell division"/>
    <property type="evidence" value="ECO:0007669"/>
    <property type="project" value="UniProtKB-KW"/>
</dbReference>
<dbReference type="Pfam" id="PF06136">
    <property type="entry name" value="SOK"/>
    <property type="match status" value="1"/>
</dbReference>
<evidence type="ECO:0000256" key="6">
    <source>
        <dbReference type="ARBA" id="ARBA00023306"/>
    </source>
</evidence>
<reference evidence="10" key="2">
    <citation type="submission" date="2023-06" db="EMBL/GenBank/DDBJ databases">
        <authorList>
            <person name="Ma L."/>
            <person name="Liu K.-W."/>
            <person name="Li Z."/>
            <person name="Hsiao Y.-Y."/>
            <person name="Qi Y."/>
            <person name="Fu T."/>
            <person name="Tang G."/>
            <person name="Zhang D."/>
            <person name="Sun W.-H."/>
            <person name="Liu D.-K."/>
            <person name="Li Y."/>
            <person name="Chen G.-Z."/>
            <person name="Liu X.-D."/>
            <person name="Liao X.-Y."/>
            <person name="Jiang Y.-T."/>
            <person name="Yu X."/>
            <person name="Hao Y."/>
            <person name="Huang J."/>
            <person name="Zhao X.-W."/>
            <person name="Ke S."/>
            <person name="Chen Y.-Y."/>
            <person name="Wu W.-L."/>
            <person name="Hsu J.-L."/>
            <person name="Lin Y.-F."/>
            <person name="Huang M.-D."/>
            <person name="Li C.-Y."/>
            <person name="Huang L."/>
            <person name="Wang Z.-W."/>
            <person name="Zhao X."/>
            <person name="Zhong W.-Y."/>
            <person name="Peng D.-H."/>
            <person name="Ahmad S."/>
            <person name="Lan S."/>
            <person name="Zhang J.-S."/>
            <person name="Tsai W.-C."/>
            <person name="Van De Peer Y."/>
            <person name="Liu Z.-J."/>
        </authorList>
    </citation>
    <scope>NUCLEOTIDE SEQUENCE</scope>
    <source>
        <strain evidence="10">CP</strain>
        <tissue evidence="10">Leaves</tissue>
    </source>
</reference>
<dbReference type="InterPro" id="IPR010369">
    <property type="entry name" value="SOK"/>
</dbReference>
<dbReference type="GO" id="GO:0005886">
    <property type="term" value="C:plasma membrane"/>
    <property type="evidence" value="ECO:0007669"/>
    <property type="project" value="UniProtKB-SubCell"/>
</dbReference>
<evidence type="ECO:0000313" key="11">
    <source>
        <dbReference type="Proteomes" id="UP001180020"/>
    </source>
</evidence>
<keyword evidence="6" id="KW-0131">Cell cycle</keyword>
<evidence type="ECO:0000259" key="9">
    <source>
        <dbReference type="Pfam" id="PF06136"/>
    </source>
</evidence>
<keyword evidence="2" id="KW-0217">Developmental protein</keyword>
<evidence type="ECO:0000256" key="5">
    <source>
        <dbReference type="ARBA" id="ARBA00023136"/>
    </source>
</evidence>
<dbReference type="InterPro" id="IPR048351">
    <property type="entry name" value="SOK_DIX"/>
</dbReference>
<keyword evidence="11" id="KW-1185">Reference proteome</keyword>
<dbReference type="EMBL" id="JAUJYO010000006">
    <property type="protein sequence ID" value="KAK1314828.1"/>
    <property type="molecule type" value="Genomic_DNA"/>
</dbReference>
<organism evidence="10 11">
    <name type="scientific">Acorus calamus</name>
    <name type="common">Sweet flag</name>
    <dbReference type="NCBI Taxonomy" id="4465"/>
    <lineage>
        <taxon>Eukaryota</taxon>
        <taxon>Viridiplantae</taxon>
        <taxon>Streptophyta</taxon>
        <taxon>Embryophyta</taxon>
        <taxon>Tracheophyta</taxon>
        <taxon>Spermatophyta</taxon>
        <taxon>Magnoliopsida</taxon>
        <taxon>Liliopsida</taxon>
        <taxon>Acoraceae</taxon>
        <taxon>Acorus</taxon>
    </lineage>
</organism>
<evidence type="ECO:0000256" key="3">
    <source>
        <dbReference type="ARBA" id="ARBA00022475"/>
    </source>
</evidence>
<evidence type="ECO:0000313" key="10">
    <source>
        <dbReference type="EMBL" id="KAK1314828.1"/>
    </source>
</evidence>
<gene>
    <name evidence="10" type="ORF">QJS10_CPA06g01578</name>
</gene>
<evidence type="ECO:0000256" key="1">
    <source>
        <dbReference type="ARBA" id="ARBA00004413"/>
    </source>
</evidence>
<dbReference type="GO" id="GO:0051258">
    <property type="term" value="P:protein polymerization"/>
    <property type="evidence" value="ECO:0007669"/>
    <property type="project" value="UniProtKB-ARBA"/>
</dbReference>
<dbReference type="AlphaFoldDB" id="A0AAV9ERK9"/>
<evidence type="ECO:0000256" key="4">
    <source>
        <dbReference type="ARBA" id="ARBA00022618"/>
    </source>
</evidence>
<proteinExistence type="inferred from homology"/>
<feature type="region of interest" description="Disordered" evidence="8">
    <location>
        <begin position="40"/>
        <end position="93"/>
    </location>
</feature>
<name>A0AAV9ERK9_ACOCL</name>
<dbReference type="PANTHER" id="PTHR31083:SF5">
    <property type="entry name" value="PROTEIN SOSEKI 1"/>
    <property type="match status" value="1"/>
</dbReference>
<comment type="subcellular location">
    <subcellularLocation>
        <location evidence="1">Cell membrane</location>
        <topology evidence="1">Peripheral membrane protein</topology>
        <orientation evidence="1">Cytoplasmic side</orientation>
    </subcellularLocation>
</comment>
<feature type="domain" description="SOSEKI DIX-like" evidence="9">
    <location>
        <begin position="3"/>
        <end position="35"/>
    </location>
</feature>
<dbReference type="PANTHER" id="PTHR31083">
    <property type="entry name" value="UPSTREAM OF FLC PROTEIN (DUF966)"/>
    <property type="match status" value="1"/>
</dbReference>
<evidence type="ECO:0000256" key="8">
    <source>
        <dbReference type="SAM" id="MobiDB-lite"/>
    </source>
</evidence>
<protein>
    <recommendedName>
        <fullName evidence="9">SOSEKI DIX-like domain-containing protein</fullName>
    </recommendedName>
</protein>
<reference evidence="10" key="1">
    <citation type="journal article" date="2023" name="Nat. Commun.">
        <title>Diploid and tetraploid genomes of Acorus and the evolution of monocots.</title>
        <authorList>
            <person name="Ma L."/>
            <person name="Liu K.W."/>
            <person name="Li Z."/>
            <person name="Hsiao Y.Y."/>
            <person name="Qi Y."/>
            <person name="Fu T."/>
            <person name="Tang G.D."/>
            <person name="Zhang D."/>
            <person name="Sun W.H."/>
            <person name="Liu D.K."/>
            <person name="Li Y."/>
            <person name="Chen G.Z."/>
            <person name="Liu X.D."/>
            <person name="Liao X.Y."/>
            <person name="Jiang Y.T."/>
            <person name="Yu X."/>
            <person name="Hao Y."/>
            <person name="Huang J."/>
            <person name="Zhao X.W."/>
            <person name="Ke S."/>
            <person name="Chen Y.Y."/>
            <person name="Wu W.L."/>
            <person name="Hsu J.L."/>
            <person name="Lin Y.F."/>
            <person name="Huang M.D."/>
            <person name="Li C.Y."/>
            <person name="Huang L."/>
            <person name="Wang Z.W."/>
            <person name="Zhao X."/>
            <person name="Zhong W.Y."/>
            <person name="Peng D.H."/>
            <person name="Ahmad S."/>
            <person name="Lan S."/>
            <person name="Zhang J.S."/>
            <person name="Tsai W.C."/>
            <person name="Van de Peer Y."/>
            <person name="Liu Z.J."/>
        </authorList>
    </citation>
    <scope>NUCLEOTIDE SEQUENCE</scope>
    <source>
        <strain evidence="10">CP</strain>
    </source>
</reference>
<keyword evidence="4" id="KW-0132">Cell division</keyword>
<accession>A0AAV9ERK9</accession>
<dbReference type="Proteomes" id="UP001180020">
    <property type="component" value="Unassembled WGS sequence"/>
</dbReference>
<sequence length="93" mass="10309">MTRKYKSGYVWQDVLRDDHLITPVSDNEYVLKGSLITSSISPSNQDEIKRTGESDQLPVRVSGVDGSRRALGTEGIHHQRPPNHASGGRINPE</sequence>